<dbReference type="SUPFAM" id="SSF47413">
    <property type="entry name" value="lambda repressor-like DNA-binding domains"/>
    <property type="match status" value="1"/>
</dbReference>
<evidence type="ECO:0000313" key="2">
    <source>
        <dbReference type="Proteomes" id="UP001437460"/>
    </source>
</evidence>
<dbReference type="CDD" id="cd00093">
    <property type="entry name" value="HTH_XRE"/>
    <property type="match status" value="1"/>
</dbReference>
<evidence type="ECO:0000313" key="1">
    <source>
        <dbReference type="EMBL" id="MEQ2561786.1"/>
    </source>
</evidence>
<protein>
    <submittedName>
        <fullName evidence="1">Helix-turn-helix transcriptional regulator</fullName>
    </submittedName>
</protein>
<sequence length="489" mass="57808">MSEFSEAIKAEIKKSGQTLLYLSDASGLSLDHISKMRQGKRLPQDTEKVRKLIMALQCSEDVSKTLFSLYKIERMGNEEWNCMQEIKKMLEYRTGFLDIAQLDIQVEEGDWEALQDIHVLHSRTEVISFLQRILPQSGHILRMFTEELPEAVVEILAQFLSRRDICCEHVFSLKKVREQGGSLYNLQYINQIMPLIRSDSEYIAYYDYEEKCNDLLPNWFIGDKWAVGLHRNMESGLIVWKEEKLSYLKEIFERKKKNKRQLLRYFANVSQWADWITENRKRYLTEQDSLNFRPQEMKNYYMEYDPCLMRMLSEDMLKNHLLLEDTGKKMVLENWRQRCNQLEKEKAVHIFTREGLEYTAMTGRLAEIPSSIYTPLTNKERLEVMENYLEWMKLQDGEVYMLDEGQVSLPRGIFVYSTVSMVDNEITFCIGADGVAYCSIYEQGVAEKLNHFCRMIEEGEMVCSKETCLKIIKQQIEYLQEELKKELKK</sequence>
<keyword evidence="2" id="KW-1185">Reference proteome</keyword>
<proteinExistence type="predicted"/>
<accession>A0ABV1HHK4</accession>
<dbReference type="InterPro" id="IPR010982">
    <property type="entry name" value="Lambda_DNA-bd_dom_sf"/>
</dbReference>
<dbReference type="InterPro" id="IPR001387">
    <property type="entry name" value="Cro/C1-type_HTH"/>
</dbReference>
<name>A0ABV1HHK4_9FIRM</name>
<reference evidence="1 2" key="1">
    <citation type="submission" date="2024-03" db="EMBL/GenBank/DDBJ databases">
        <title>Human intestinal bacterial collection.</title>
        <authorList>
            <person name="Pauvert C."/>
            <person name="Hitch T.C.A."/>
            <person name="Clavel T."/>
        </authorList>
    </citation>
    <scope>NUCLEOTIDE SEQUENCE [LARGE SCALE GENOMIC DNA]</scope>
    <source>
        <strain evidence="1 2">CLA-AP-H27</strain>
    </source>
</reference>
<comment type="caution">
    <text evidence="1">The sequence shown here is derived from an EMBL/GenBank/DDBJ whole genome shotgun (WGS) entry which is preliminary data.</text>
</comment>
<dbReference type="RefSeq" id="WP_349228226.1">
    <property type="nucleotide sequence ID" value="NZ_JBBMFJ010000001.1"/>
</dbReference>
<gene>
    <name evidence="1" type="ORF">WMO41_01095</name>
</gene>
<organism evidence="1 2">
    <name type="scientific">Ventrimonas faecis</name>
    <dbReference type="NCBI Taxonomy" id="3133170"/>
    <lineage>
        <taxon>Bacteria</taxon>
        <taxon>Bacillati</taxon>
        <taxon>Bacillota</taxon>
        <taxon>Clostridia</taxon>
        <taxon>Lachnospirales</taxon>
        <taxon>Lachnospiraceae</taxon>
        <taxon>Ventrimonas</taxon>
    </lineage>
</organism>
<dbReference type="Proteomes" id="UP001437460">
    <property type="component" value="Unassembled WGS sequence"/>
</dbReference>
<dbReference type="EMBL" id="JBBMFJ010000001">
    <property type="protein sequence ID" value="MEQ2561786.1"/>
    <property type="molecule type" value="Genomic_DNA"/>
</dbReference>